<proteinExistence type="predicted"/>
<dbReference type="SMART" id="SM01408">
    <property type="entry name" value="ING"/>
    <property type="match status" value="1"/>
</dbReference>
<feature type="compositionally biased region" description="Basic and acidic residues" evidence="1">
    <location>
        <begin position="486"/>
        <end position="510"/>
    </location>
</feature>
<dbReference type="Proteomes" id="UP000016923">
    <property type="component" value="Unassembled WGS sequence"/>
</dbReference>
<dbReference type="EMBL" id="KE148165">
    <property type="protein sequence ID" value="EPE03778.1"/>
    <property type="molecule type" value="Genomic_DNA"/>
</dbReference>
<feature type="compositionally biased region" description="Low complexity" evidence="1">
    <location>
        <begin position="542"/>
        <end position="560"/>
    </location>
</feature>
<feature type="region of interest" description="Disordered" evidence="1">
    <location>
        <begin position="110"/>
        <end position="154"/>
    </location>
</feature>
<dbReference type="OMA" id="QRADIEM"/>
<sequence>MKTAKPSATASDAAPNRRAQPVRLTRTNPPRLSATSGRGAGRDRDGAAGAAQEQPIDIFPGVTHFADAISALPKELVKHFTLLKEVDAKIHVPQQALFQLINTALRQPIPNTTRSPYDGSTAAASAPASVPMTAQNSNSRAPSAAANGHPAQTPAVGTEVATASAFDPSNLPRRHLFRQVAIEIREMLVALEEKNHVISTANDALNKQMGRIDDVWPHLELEFSEEAKWGSDTHWAYPENRAASRATNNAQQAERSRREGAANLSAAAQQIAEEAAARSDARKQAVAARRSQKAAQQANHHDSDADDLHHKAEARKQGAGTKSRKPPSDPAAAAAGVGLGILSGAAGAAGAVTTAPKRRKVEKPAPTSAPMERALSGVYGSAAGTSSKGRTSSPRESPAPDGGKKRKALPSGGNAAKKSRNTASATSSPVVGAFPDPVKNARASPAPSSLGLHTSESLSRGASQSGAYNGPAIPTTPSLIPTTEVPAKKVTDTDKETPGAKKLGSGDKVSHIPVIGGTTTSSADTASGAGISSGLTAAVMPNTAAGNATGSSAAANTGSSHVANATTGAANPKAVAPATSTPVVASLENKISDKDVSTSTASGPSGAQALVVSPTVEDQSEAQLKAENSKQRPSPLAPAAEAKLKTGTSAAPSSSSNTGIHTHPRAPVDKPNKVSPVPTPVPVPAPASSHPPAAIASPAKVQVLKVEATEASSSVSAVPMTRTRSAGGAKKEAAPASAPAAPSSAAPATPTTSSASNTKPSTEAATPVGRPTSSAAAPASSAATKKESTPLSIKWYCDDCKKRLKVGERKLNGR</sequence>
<protein>
    <submittedName>
        <fullName evidence="3">Phd-finger domain-containing protein</fullName>
    </submittedName>
</protein>
<feature type="compositionally biased region" description="Polar residues" evidence="1">
    <location>
        <begin position="646"/>
        <end position="660"/>
    </location>
</feature>
<feature type="compositionally biased region" description="Polar residues" evidence="1">
    <location>
        <begin position="383"/>
        <end position="395"/>
    </location>
</feature>
<feature type="compositionally biased region" description="Basic and acidic residues" evidence="1">
    <location>
        <begin position="299"/>
        <end position="316"/>
    </location>
</feature>
<dbReference type="Pfam" id="PF12998">
    <property type="entry name" value="ING"/>
    <property type="match status" value="1"/>
</dbReference>
<dbReference type="GO" id="GO:0000785">
    <property type="term" value="C:chromatin"/>
    <property type="evidence" value="ECO:0007669"/>
    <property type="project" value="UniProtKB-ARBA"/>
</dbReference>
<accession>S3CBZ9</accession>
<evidence type="ECO:0000256" key="1">
    <source>
        <dbReference type="SAM" id="MobiDB-lite"/>
    </source>
</evidence>
<dbReference type="HOGENOM" id="CLU_006204_0_0_1"/>
<keyword evidence="4" id="KW-1185">Reference proteome</keyword>
<feature type="compositionally biased region" description="Low complexity" evidence="1">
    <location>
        <begin position="261"/>
        <end position="274"/>
    </location>
</feature>
<feature type="compositionally biased region" description="Low complexity" evidence="1">
    <location>
        <begin position="734"/>
        <end position="762"/>
    </location>
</feature>
<dbReference type="eggNOG" id="KOG1973">
    <property type="taxonomic scope" value="Eukaryota"/>
</dbReference>
<evidence type="ECO:0000259" key="2">
    <source>
        <dbReference type="SMART" id="SM01408"/>
    </source>
</evidence>
<feature type="compositionally biased region" description="Low complexity" evidence="1">
    <location>
        <begin position="120"/>
        <end position="147"/>
    </location>
</feature>
<feature type="region of interest" description="Disordered" evidence="1">
    <location>
        <begin position="350"/>
        <end position="694"/>
    </location>
</feature>
<feature type="compositionally biased region" description="Low complexity" evidence="1">
    <location>
        <begin position="771"/>
        <end position="783"/>
    </location>
</feature>
<name>S3CBZ9_OPHP1</name>
<feature type="compositionally biased region" description="Low complexity" evidence="1">
    <location>
        <begin position="515"/>
        <end position="534"/>
    </location>
</feature>
<gene>
    <name evidence="3" type="ORF">F503_06484</name>
</gene>
<feature type="compositionally biased region" description="Low complexity" evidence="1">
    <location>
        <begin position="574"/>
        <end position="586"/>
    </location>
</feature>
<feature type="region of interest" description="Disordered" evidence="1">
    <location>
        <begin position="707"/>
        <end position="790"/>
    </location>
</feature>
<feature type="region of interest" description="Disordered" evidence="1">
    <location>
        <begin position="1"/>
        <end position="51"/>
    </location>
</feature>
<dbReference type="STRING" id="1262450.S3CBZ9"/>
<feature type="compositionally biased region" description="Low complexity" evidence="1">
    <location>
        <begin position="284"/>
        <end position="298"/>
    </location>
</feature>
<dbReference type="InterPro" id="IPR024610">
    <property type="entry name" value="ING_N_histone-binding"/>
</dbReference>
<dbReference type="VEuPathDB" id="FungiDB:F503_06484"/>
<feature type="region of interest" description="Disordered" evidence="1">
    <location>
        <begin position="240"/>
        <end position="334"/>
    </location>
</feature>
<organism evidence="3 4">
    <name type="scientific">Ophiostoma piceae (strain UAMH 11346)</name>
    <name type="common">Sap stain fungus</name>
    <dbReference type="NCBI Taxonomy" id="1262450"/>
    <lineage>
        <taxon>Eukaryota</taxon>
        <taxon>Fungi</taxon>
        <taxon>Dikarya</taxon>
        <taxon>Ascomycota</taxon>
        <taxon>Pezizomycotina</taxon>
        <taxon>Sordariomycetes</taxon>
        <taxon>Sordariomycetidae</taxon>
        <taxon>Ophiostomatales</taxon>
        <taxon>Ophiostomataceae</taxon>
        <taxon>Ophiostoma</taxon>
    </lineage>
</organism>
<evidence type="ECO:0000313" key="4">
    <source>
        <dbReference type="Proteomes" id="UP000016923"/>
    </source>
</evidence>
<dbReference type="AlphaFoldDB" id="S3CBZ9"/>
<feature type="compositionally biased region" description="Polar residues" evidence="1">
    <location>
        <begin position="451"/>
        <end position="467"/>
    </location>
</feature>
<dbReference type="OrthoDB" id="4173905at2759"/>
<reference evidence="3 4" key="1">
    <citation type="journal article" date="2013" name="BMC Genomics">
        <title>The genome and transcriptome of the pine saprophyte Ophiostoma piceae, and a comparison with the bark beetle-associated pine pathogen Grosmannia clavigera.</title>
        <authorList>
            <person name="Haridas S."/>
            <person name="Wang Y."/>
            <person name="Lim L."/>
            <person name="Massoumi Alamouti S."/>
            <person name="Jackman S."/>
            <person name="Docking R."/>
            <person name="Robertson G."/>
            <person name="Birol I."/>
            <person name="Bohlmann J."/>
            <person name="Breuil C."/>
        </authorList>
    </citation>
    <scope>NUCLEOTIDE SEQUENCE [LARGE SCALE GENOMIC DNA]</scope>
    <source>
        <strain evidence="3 4">UAMH 11346</strain>
    </source>
</reference>
<feature type="compositionally biased region" description="Polar residues" evidence="1">
    <location>
        <begin position="25"/>
        <end position="36"/>
    </location>
</feature>
<feature type="compositionally biased region" description="Low complexity" evidence="1">
    <location>
        <begin position="709"/>
        <end position="718"/>
    </location>
</feature>
<feature type="compositionally biased region" description="Polar residues" evidence="1">
    <location>
        <begin position="1"/>
        <end position="10"/>
    </location>
</feature>
<dbReference type="Gene3D" id="6.10.140.1740">
    <property type="match status" value="1"/>
</dbReference>
<evidence type="ECO:0000313" key="3">
    <source>
        <dbReference type="EMBL" id="EPE03778.1"/>
    </source>
</evidence>
<feature type="domain" description="Inhibitor of growth protein N-terminal histone-binding" evidence="2">
    <location>
        <begin position="61"/>
        <end position="219"/>
    </location>
</feature>